<comment type="caution">
    <text evidence="1">The sequence shown here is derived from an EMBL/GenBank/DDBJ whole genome shotgun (WGS) entry which is preliminary data.</text>
</comment>
<keyword evidence="2" id="KW-1185">Reference proteome</keyword>
<proteinExistence type="predicted"/>
<reference evidence="2" key="1">
    <citation type="journal article" date="2024" name="Proc. Natl. Acad. Sci. U.S.A.">
        <title>Extraordinary preservation of gene collinearity over three hundred million years revealed in homosporous lycophytes.</title>
        <authorList>
            <person name="Li C."/>
            <person name="Wickell D."/>
            <person name="Kuo L.Y."/>
            <person name="Chen X."/>
            <person name="Nie B."/>
            <person name="Liao X."/>
            <person name="Peng D."/>
            <person name="Ji J."/>
            <person name="Jenkins J."/>
            <person name="Williams M."/>
            <person name="Shu S."/>
            <person name="Plott C."/>
            <person name="Barry K."/>
            <person name="Rajasekar S."/>
            <person name="Grimwood J."/>
            <person name="Han X."/>
            <person name="Sun S."/>
            <person name="Hou Z."/>
            <person name="He W."/>
            <person name="Dai G."/>
            <person name="Sun C."/>
            <person name="Schmutz J."/>
            <person name="Leebens-Mack J.H."/>
            <person name="Li F.W."/>
            <person name="Wang L."/>
        </authorList>
    </citation>
    <scope>NUCLEOTIDE SEQUENCE [LARGE SCALE GENOMIC DNA]</scope>
    <source>
        <strain evidence="2">cv. PW_Plant_1</strain>
    </source>
</reference>
<gene>
    <name evidence="1" type="ORF">O6H91_09G030000</name>
</gene>
<evidence type="ECO:0000313" key="1">
    <source>
        <dbReference type="EMBL" id="KAJ7543226.1"/>
    </source>
</evidence>
<name>A0ACC2CMJ7_DIPCM</name>
<accession>A0ACC2CMJ7</accession>
<organism evidence="1 2">
    <name type="scientific">Diphasiastrum complanatum</name>
    <name type="common">Issler's clubmoss</name>
    <name type="synonym">Lycopodium complanatum</name>
    <dbReference type="NCBI Taxonomy" id="34168"/>
    <lineage>
        <taxon>Eukaryota</taxon>
        <taxon>Viridiplantae</taxon>
        <taxon>Streptophyta</taxon>
        <taxon>Embryophyta</taxon>
        <taxon>Tracheophyta</taxon>
        <taxon>Lycopodiopsida</taxon>
        <taxon>Lycopodiales</taxon>
        <taxon>Lycopodiaceae</taxon>
        <taxon>Lycopodioideae</taxon>
        <taxon>Diphasiastrum</taxon>
    </lineage>
</organism>
<evidence type="ECO:0000313" key="2">
    <source>
        <dbReference type="Proteomes" id="UP001162992"/>
    </source>
</evidence>
<protein>
    <submittedName>
        <fullName evidence="1">Uncharacterized protein</fullName>
    </submittedName>
</protein>
<sequence length="998" mass="112658">MAMATTSLLAPMAIVLDPLPPHSSSTVAAGSLLATHRLAPAGALLLFQSSNPLPFRCLHHRRSARRLLNSFPLHHHLVLCSIVHVQEEDSQHSQSKHIEKVEANPSFTSNNDAGRSKRSGSTEKDGEASQKSSISKLHSPDDAQALSDSSSKREFPWESGKPSDLGFDLPYSFSQESAGKEISARRFRSSSKEEENPVAVKNSHQLPSFDARSRLKAPWGQNASPGSAHREVPRKIPLGSGRQFILEESKEQVESDREDDSSYDEKWDKSPMARLVDKLHTIDSDIASTSRKASPRSALKNGFSDNAGPSLSSKVSMLHHPYNSSSRLDSEDVAKLKFPWDKEEEHDKDESDEITKRMRAPYQAEIVLSDSELKRLRNLSLRATFRLKIGKEGVTHSVVESIHQQWRQAEIVRVKCEGPPAVNMKKTHEELEEKTGGLVIWRSGSALTIYRGQDYVSRSVSLSTKHEKEEEAEIILGSETVDINDEDGDTDLDCINNNQDSSEDKAKEEYIKELEAILDGLGPRFEGWTRARPVPIDADLLPAFDPNFKTPLRLLPYGVRPNLSNTELTALRRLARPLPPHFVLGRNKNLEGLAGAIVKLWQKSEVVKISVKRGIQNTRNERMAEELKRLTGGVLLSRDKYFITIYRGKDFLPPAVAVVLTEREALANALQEDEERNRMVSVKLRADVCAQSNSAGTLAEALEVKSKWESWRSNEEQQKERELALEAARLHEVRSMERKLKIAMLKKERAERQLAKVEKNLAPVDAPADCEAITDEEKFMFRKLGLKMKAFLLIGRRRGVFDGVVENMHLHWKHRELVKIILKEREIAAAIETARMLEYESGGILIAVVTVSKGQAIIVYRGKNYERPPQLRPRNLLSKRKALQRSIELQRRKSLEDHVADLERDVRRLKYKYDSFQEGSINLAQDTTSRFQVQGGLHECNINESDATFWSSGEFSDEDDVGEEDSNFYDSDKLDDDEDDVNAVNLDREKSFSNLQRK</sequence>
<dbReference type="Proteomes" id="UP001162992">
    <property type="component" value="Chromosome 9"/>
</dbReference>
<dbReference type="EMBL" id="CM055100">
    <property type="protein sequence ID" value="KAJ7543226.1"/>
    <property type="molecule type" value="Genomic_DNA"/>
</dbReference>